<comment type="caution">
    <text evidence="4">The sequence shown here is derived from an EMBL/GenBank/DDBJ whole genome shotgun (WGS) entry which is preliminary data.</text>
</comment>
<dbReference type="InterPro" id="IPR011990">
    <property type="entry name" value="TPR-like_helical_dom_sf"/>
</dbReference>
<dbReference type="SMART" id="SM00028">
    <property type="entry name" value="TPR"/>
    <property type="match status" value="4"/>
</dbReference>
<dbReference type="Pfam" id="PF13181">
    <property type="entry name" value="TPR_8"/>
    <property type="match status" value="1"/>
</dbReference>
<evidence type="ECO:0000313" key="5">
    <source>
        <dbReference type="Proteomes" id="UP000286598"/>
    </source>
</evidence>
<dbReference type="InterPro" id="IPR019734">
    <property type="entry name" value="TPR_rpt"/>
</dbReference>
<protein>
    <submittedName>
        <fullName evidence="4">Uncharacterized protein</fullName>
    </submittedName>
</protein>
<dbReference type="InterPro" id="IPR050498">
    <property type="entry name" value="Ycf3"/>
</dbReference>
<proteinExistence type="predicted"/>
<dbReference type="Gene3D" id="2.40.10.10">
    <property type="entry name" value="Trypsin-like serine proteases"/>
    <property type="match status" value="1"/>
</dbReference>
<keyword evidence="1" id="KW-0677">Repeat</keyword>
<organism evidence="4 5">
    <name type="scientific">Leyella stercorea</name>
    <dbReference type="NCBI Taxonomy" id="363265"/>
    <lineage>
        <taxon>Bacteria</taxon>
        <taxon>Pseudomonadati</taxon>
        <taxon>Bacteroidota</taxon>
        <taxon>Bacteroidia</taxon>
        <taxon>Bacteroidales</taxon>
        <taxon>Prevotellaceae</taxon>
        <taxon>Leyella</taxon>
    </lineage>
</organism>
<dbReference type="GO" id="GO:0009279">
    <property type="term" value="C:cell outer membrane"/>
    <property type="evidence" value="ECO:0007669"/>
    <property type="project" value="TreeGrafter"/>
</dbReference>
<dbReference type="InterPro" id="IPR043504">
    <property type="entry name" value="Peptidase_S1_PA_chymotrypsin"/>
</dbReference>
<sequence>MARCHTLLRVTNLLINETMNRILSTILISLLCLCGAMAQPAAVKNVAKSVFALKAYDAEGKQIATSNGVFLSADGIAACPWSAVREASRVEVVDFNGKTYPVTHILGANELYDVCRVRVDMPKTVAATVATAAAAKDSKLWLVETADRRTQTTQYEVDKAETFMEKYAYYVFGYNNHKPTQGAAFVNEKGQVVGLMQQSARSLYANAVDVRFISTLAASHLDINNSLYAKTSLRLTLPADKQNALLMVMLAAERQDTAKYAGYLRDYIRRFPKEVDGYATSALQKSTYGDWQGADADMQTALKLTADKAEAHSEYARVMYQKLIYSADTTFTAWTFERALAEAEKAYSLNPQPQYLHRMAQIKFSMGDYGDACEKFLSLAKKDMQTSEVYFEAAQCKTQLGAPKMEVLELLDSCVAVAPRPLTNLSAPYVLARGQLYEQMEEYRKAIVDYNTYDTLVYGRANAAFYYARHKCEVAVRQYKQALDDLAHAAYIGGADAPLYIAELASLQLRVNMNEEAVKTSDLCLQLTPDNTDAYIIKGLALVQLKRKNEAMECFNKAKELGDDRAEGYIKKYK</sequence>
<keyword evidence="2 3" id="KW-0802">TPR repeat</keyword>
<dbReference type="AlphaFoldDB" id="A0A3R6FKT8"/>
<feature type="repeat" description="TPR" evidence="3">
    <location>
        <begin position="532"/>
        <end position="565"/>
    </location>
</feature>
<accession>A0A3R6FKT8</accession>
<dbReference type="GO" id="GO:0046813">
    <property type="term" value="P:receptor-mediated virion attachment to host cell"/>
    <property type="evidence" value="ECO:0007669"/>
    <property type="project" value="TreeGrafter"/>
</dbReference>
<dbReference type="InterPro" id="IPR009003">
    <property type="entry name" value="Peptidase_S1_PA"/>
</dbReference>
<name>A0A3R6FKT8_9BACT</name>
<dbReference type="SUPFAM" id="SSF50494">
    <property type="entry name" value="Trypsin-like serine proteases"/>
    <property type="match status" value="1"/>
</dbReference>
<dbReference type="PANTHER" id="PTHR44858">
    <property type="entry name" value="TETRATRICOPEPTIDE REPEAT PROTEIN 6"/>
    <property type="match status" value="1"/>
</dbReference>
<dbReference type="PROSITE" id="PS50005">
    <property type="entry name" value="TPR"/>
    <property type="match status" value="1"/>
</dbReference>
<dbReference type="SUPFAM" id="SSF48452">
    <property type="entry name" value="TPR-like"/>
    <property type="match status" value="2"/>
</dbReference>
<evidence type="ECO:0000256" key="2">
    <source>
        <dbReference type="ARBA" id="ARBA00022803"/>
    </source>
</evidence>
<dbReference type="OrthoDB" id="1114009at2"/>
<dbReference type="Gene3D" id="1.25.40.10">
    <property type="entry name" value="Tetratricopeptide repeat domain"/>
    <property type="match status" value="3"/>
</dbReference>
<dbReference type="Proteomes" id="UP000286598">
    <property type="component" value="Unassembled WGS sequence"/>
</dbReference>
<evidence type="ECO:0000256" key="1">
    <source>
        <dbReference type="ARBA" id="ARBA00022737"/>
    </source>
</evidence>
<dbReference type="PANTHER" id="PTHR44858:SF1">
    <property type="entry name" value="UDP-N-ACETYLGLUCOSAMINE--PEPTIDE N-ACETYLGLUCOSAMINYLTRANSFERASE SPINDLY-RELATED"/>
    <property type="match status" value="1"/>
</dbReference>
<dbReference type="EMBL" id="QRNO01000023">
    <property type="protein sequence ID" value="RHK50974.1"/>
    <property type="molecule type" value="Genomic_DNA"/>
</dbReference>
<gene>
    <name evidence="4" type="ORF">DW060_05995</name>
</gene>
<evidence type="ECO:0000256" key="3">
    <source>
        <dbReference type="PROSITE-ProRule" id="PRU00339"/>
    </source>
</evidence>
<evidence type="ECO:0000313" key="4">
    <source>
        <dbReference type="EMBL" id="RHK50974.1"/>
    </source>
</evidence>
<reference evidence="4 5" key="1">
    <citation type="submission" date="2018-08" db="EMBL/GenBank/DDBJ databases">
        <title>A genome reference for cultivated species of the human gut microbiota.</title>
        <authorList>
            <person name="Zou Y."/>
            <person name="Xue W."/>
            <person name="Luo G."/>
        </authorList>
    </citation>
    <scope>NUCLEOTIDE SEQUENCE [LARGE SCALE GENOMIC DNA]</scope>
    <source>
        <strain evidence="4 5">AF42-9</strain>
    </source>
</reference>
<keyword evidence="5" id="KW-1185">Reference proteome</keyword>